<dbReference type="Gene3D" id="1.20.1050.10">
    <property type="match status" value="1"/>
</dbReference>
<feature type="compositionally biased region" description="Basic and acidic residues" evidence="4">
    <location>
        <begin position="196"/>
        <end position="214"/>
    </location>
</feature>
<dbReference type="AlphaFoldDB" id="A0A0C3PHK2"/>
<dbReference type="Gene3D" id="2.40.50.140">
    <property type="entry name" value="Nucleic acid-binding proteins"/>
    <property type="match status" value="1"/>
</dbReference>
<feature type="domain" description="TRNA-binding" evidence="6">
    <location>
        <begin position="231"/>
        <end position="337"/>
    </location>
</feature>
<protein>
    <recommendedName>
        <fullName evidence="9">tRNA-binding domain-containing protein</fullName>
    </recommendedName>
</protein>
<keyword evidence="2 3" id="KW-0694">RNA-binding</keyword>
<reference evidence="7 8" key="1">
    <citation type="journal article" date="2014" name="PLoS Genet.">
        <title>Analysis of the Phlebiopsis gigantea genome, transcriptome and secretome provides insight into its pioneer colonization strategies of wood.</title>
        <authorList>
            <person name="Hori C."/>
            <person name="Ishida T."/>
            <person name="Igarashi K."/>
            <person name="Samejima M."/>
            <person name="Suzuki H."/>
            <person name="Master E."/>
            <person name="Ferreira P."/>
            <person name="Ruiz-Duenas F.J."/>
            <person name="Held B."/>
            <person name="Canessa P."/>
            <person name="Larrondo L.F."/>
            <person name="Schmoll M."/>
            <person name="Druzhinina I.S."/>
            <person name="Kubicek C.P."/>
            <person name="Gaskell J.A."/>
            <person name="Kersten P."/>
            <person name="St John F."/>
            <person name="Glasner J."/>
            <person name="Sabat G."/>
            <person name="Splinter BonDurant S."/>
            <person name="Syed K."/>
            <person name="Yadav J."/>
            <person name="Mgbeahuruike A.C."/>
            <person name="Kovalchuk A."/>
            <person name="Asiegbu F.O."/>
            <person name="Lackner G."/>
            <person name="Hoffmeister D."/>
            <person name="Rencoret J."/>
            <person name="Gutierrez A."/>
            <person name="Sun H."/>
            <person name="Lindquist E."/>
            <person name="Barry K."/>
            <person name="Riley R."/>
            <person name="Grigoriev I.V."/>
            <person name="Henrissat B."/>
            <person name="Kues U."/>
            <person name="Berka R.M."/>
            <person name="Martinez A.T."/>
            <person name="Covert S.F."/>
            <person name="Blanchette R.A."/>
            <person name="Cullen D."/>
        </authorList>
    </citation>
    <scope>NUCLEOTIDE SEQUENCE [LARGE SCALE GENOMIC DNA]</scope>
    <source>
        <strain evidence="7 8">11061_1 CR5-6</strain>
    </source>
</reference>
<dbReference type="Proteomes" id="UP000053257">
    <property type="component" value="Unassembled WGS sequence"/>
</dbReference>
<evidence type="ECO:0008006" key="9">
    <source>
        <dbReference type="Google" id="ProtNLM"/>
    </source>
</evidence>
<evidence type="ECO:0000313" key="7">
    <source>
        <dbReference type="EMBL" id="KIP05363.1"/>
    </source>
</evidence>
<evidence type="ECO:0000259" key="5">
    <source>
        <dbReference type="PROSITE" id="PS50405"/>
    </source>
</evidence>
<dbReference type="InterPro" id="IPR036282">
    <property type="entry name" value="Glutathione-S-Trfase_C_sf"/>
</dbReference>
<feature type="region of interest" description="Disordered" evidence="4">
    <location>
        <begin position="136"/>
        <end position="229"/>
    </location>
</feature>
<dbReference type="InterPro" id="IPR002547">
    <property type="entry name" value="tRNA-bd_dom"/>
</dbReference>
<dbReference type="InterPro" id="IPR012340">
    <property type="entry name" value="NA-bd_OB-fold"/>
</dbReference>
<keyword evidence="8" id="KW-1185">Reference proteome</keyword>
<evidence type="ECO:0000256" key="4">
    <source>
        <dbReference type="SAM" id="MobiDB-lite"/>
    </source>
</evidence>
<keyword evidence="1 3" id="KW-0820">tRNA-binding</keyword>
<feature type="compositionally biased region" description="Basic and acidic residues" evidence="4">
    <location>
        <begin position="136"/>
        <end position="146"/>
    </location>
</feature>
<name>A0A0C3PHK2_PHLG1</name>
<dbReference type="CDD" id="cd02799">
    <property type="entry name" value="tRNA_bind_EMAP-II_like"/>
    <property type="match status" value="1"/>
</dbReference>
<dbReference type="EMBL" id="KN840545">
    <property type="protein sequence ID" value="KIP05363.1"/>
    <property type="molecule type" value="Genomic_DNA"/>
</dbReference>
<dbReference type="CDD" id="cd10289">
    <property type="entry name" value="GST_C_AaRS_like"/>
    <property type="match status" value="1"/>
</dbReference>
<evidence type="ECO:0000256" key="3">
    <source>
        <dbReference type="PROSITE-ProRule" id="PRU00209"/>
    </source>
</evidence>
<dbReference type="Pfam" id="PF21972">
    <property type="entry name" value="Arc1p_N_like"/>
    <property type="match status" value="1"/>
</dbReference>
<proteinExistence type="predicted"/>
<dbReference type="HOGENOM" id="CLU_009710_6_6_1"/>
<evidence type="ECO:0000259" key="6">
    <source>
        <dbReference type="PROSITE" id="PS50886"/>
    </source>
</evidence>
<dbReference type="InterPro" id="IPR053836">
    <property type="entry name" value="Arc1-like_N"/>
</dbReference>
<accession>A0A0C3PHK2</accession>
<dbReference type="InterPro" id="IPR010987">
    <property type="entry name" value="Glutathione-S-Trfase_C-like"/>
</dbReference>
<dbReference type="PANTHER" id="PTHR11586">
    <property type="entry name" value="TRNA-AMINOACYLATION COFACTOR ARC1 FAMILY MEMBER"/>
    <property type="match status" value="1"/>
</dbReference>
<dbReference type="GO" id="GO:0000049">
    <property type="term" value="F:tRNA binding"/>
    <property type="evidence" value="ECO:0007669"/>
    <property type="project" value="UniProtKB-UniRule"/>
</dbReference>
<dbReference type="PROSITE" id="PS50405">
    <property type="entry name" value="GST_CTER"/>
    <property type="match status" value="1"/>
</dbReference>
<evidence type="ECO:0000256" key="1">
    <source>
        <dbReference type="ARBA" id="ARBA00022555"/>
    </source>
</evidence>
<dbReference type="SUPFAM" id="SSF47616">
    <property type="entry name" value="GST C-terminal domain-like"/>
    <property type="match status" value="1"/>
</dbReference>
<dbReference type="STRING" id="745531.A0A0C3PHK2"/>
<dbReference type="PANTHER" id="PTHR11586:SF33">
    <property type="entry name" value="AMINOACYL TRNA SYNTHASE COMPLEX-INTERACTING MULTIFUNCTIONAL PROTEIN 1"/>
    <property type="match status" value="1"/>
</dbReference>
<feature type="compositionally biased region" description="Basic and acidic residues" evidence="4">
    <location>
        <begin position="164"/>
        <end position="177"/>
    </location>
</feature>
<evidence type="ECO:0000313" key="8">
    <source>
        <dbReference type="Proteomes" id="UP000053257"/>
    </source>
</evidence>
<dbReference type="PROSITE" id="PS50886">
    <property type="entry name" value="TRBD"/>
    <property type="match status" value="1"/>
</dbReference>
<gene>
    <name evidence="7" type="ORF">PHLGIDRAFT_92255</name>
</gene>
<dbReference type="Pfam" id="PF01588">
    <property type="entry name" value="tRNA_bind"/>
    <property type="match status" value="1"/>
</dbReference>
<feature type="domain" description="GST C-terminal" evidence="5">
    <location>
        <begin position="1"/>
        <end position="130"/>
    </location>
</feature>
<dbReference type="InterPro" id="IPR051270">
    <property type="entry name" value="Tyrosine-tRNA_ligase_regulator"/>
</dbReference>
<dbReference type="SUPFAM" id="SSF50249">
    <property type="entry name" value="Nucleic acid-binding proteins"/>
    <property type="match status" value="1"/>
</dbReference>
<organism evidence="7 8">
    <name type="scientific">Phlebiopsis gigantea (strain 11061_1 CR5-6)</name>
    <name type="common">White-rot fungus</name>
    <name type="synonym">Peniophora gigantea</name>
    <dbReference type="NCBI Taxonomy" id="745531"/>
    <lineage>
        <taxon>Eukaryota</taxon>
        <taxon>Fungi</taxon>
        <taxon>Dikarya</taxon>
        <taxon>Basidiomycota</taxon>
        <taxon>Agaricomycotina</taxon>
        <taxon>Agaricomycetes</taxon>
        <taxon>Polyporales</taxon>
        <taxon>Phanerochaetaceae</taxon>
        <taxon>Phlebiopsis</taxon>
    </lineage>
</organism>
<dbReference type="GO" id="GO:0017102">
    <property type="term" value="C:methionyl glutamyl tRNA synthetase complex"/>
    <property type="evidence" value="ECO:0007669"/>
    <property type="project" value="TreeGrafter"/>
</dbReference>
<evidence type="ECO:0000256" key="2">
    <source>
        <dbReference type="ARBA" id="ARBA00022884"/>
    </source>
</evidence>
<dbReference type="OrthoDB" id="19141at2759"/>
<sequence>MSAVTTIAKLHSPLKELVNTVPDAHFGQSEKDKAEVTEWIEKVAAGGAVKPDGLKDLDAQLAPKTYVVSNYFTAADVALYGALHPILAQLQPALYYSHPAVTRYFDHIQNRPSVRAATEPLSPAFSLVPFDLENAPKLERKADPPKEKKKAKPVEASGSATPVVEEKKSKKEKKDKAPVAAEEPAKPTESAPAGKLPKEKKEKKEKKPADEGSSKKGGNAKAVAEDTGEPVPSMIDLRVGHIVDIMKHPDADGLYVEQIDFGEETGPRTVVSGLVNYIPIEQMRDKYLVGVCNLKPANMRGVKSFAMVLCATSKDGKDAGIELVQPPPGSTPGDRVFFEGPDFEGASPLSQLNPKKKIFETVQPGFTTLESHEAAWVNPATKSVHRVRTSRGVCVAPTFVGASLS</sequence>